<dbReference type="InterPro" id="IPR023058">
    <property type="entry name" value="PPIase_PpiC_CS"/>
</dbReference>
<accession>A0A1H4H0X0</accession>
<dbReference type="Gene3D" id="3.10.50.40">
    <property type="match status" value="1"/>
</dbReference>
<keyword evidence="3" id="KW-0963">Cytoplasm</keyword>
<dbReference type="Proteomes" id="UP000242469">
    <property type="component" value="Unassembled WGS sequence"/>
</dbReference>
<keyword evidence="11" id="KW-1185">Reference proteome</keyword>
<dbReference type="GO" id="GO:0003755">
    <property type="term" value="F:peptidyl-prolyl cis-trans isomerase activity"/>
    <property type="evidence" value="ECO:0007669"/>
    <property type="project" value="UniProtKB-KW"/>
</dbReference>
<dbReference type="PROSITE" id="PS50198">
    <property type="entry name" value="PPIC_PPIASE_2"/>
    <property type="match status" value="1"/>
</dbReference>
<evidence type="ECO:0000256" key="4">
    <source>
        <dbReference type="ARBA" id="ARBA00040926"/>
    </source>
</evidence>
<dbReference type="STRING" id="1122198.SAMN02745729_12428"/>
<dbReference type="InterPro" id="IPR052204">
    <property type="entry name" value="PpiC/parvulin_rotamase"/>
</dbReference>
<dbReference type="OrthoDB" id="14196at2"/>
<evidence type="ECO:0000256" key="6">
    <source>
        <dbReference type="ARBA" id="ARBA00043072"/>
    </source>
</evidence>
<dbReference type="InterPro" id="IPR000297">
    <property type="entry name" value="PPIase_PpiC"/>
</dbReference>
<comment type="similarity">
    <text evidence="2">Belongs to the PpiC/parvulin rotamase family.</text>
</comment>
<dbReference type="SUPFAM" id="SSF54534">
    <property type="entry name" value="FKBP-like"/>
    <property type="match status" value="1"/>
</dbReference>
<keyword evidence="8" id="KW-0697">Rotamase</keyword>
<dbReference type="PROSITE" id="PS01096">
    <property type="entry name" value="PPIC_PPIASE_1"/>
    <property type="match status" value="1"/>
</dbReference>
<comment type="function">
    <text evidence="7">PPIases accelerate the folding of proteins. It prefers amino acid residues with hydrophobic side chains like leucine and phenylalanine in the P1 position of the peptides substrates.</text>
</comment>
<sequence length="93" mass="9849">MARASARHILVSSEAECQSLKDQIANGADFAALAKAHSQCPSGQQGGELGSFGPGQMVKAFDEVVFSAPINEVQGPVKTQFGYHLLEVTSRED</sequence>
<evidence type="ECO:0000313" key="11">
    <source>
        <dbReference type="Proteomes" id="UP000242469"/>
    </source>
</evidence>
<dbReference type="InterPro" id="IPR046357">
    <property type="entry name" value="PPIase_dom_sf"/>
</dbReference>
<proteinExistence type="inferred from homology"/>
<dbReference type="Pfam" id="PF13616">
    <property type="entry name" value="Rotamase_3"/>
    <property type="match status" value="1"/>
</dbReference>
<evidence type="ECO:0000256" key="2">
    <source>
        <dbReference type="ARBA" id="ARBA00007656"/>
    </source>
</evidence>
<evidence type="ECO:0000256" key="5">
    <source>
        <dbReference type="ARBA" id="ARBA00041926"/>
    </source>
</evidence>
<organism evidence="10 11">
    <name type="scientific">Marinobacterium iners DSM 11526</name>
    <dbReference type="NCBI Taxonomy" id="1122198"/>
    <lineage>
        <taxon>Bacteria</taxon>
        <taxon>Pseudomonadati</taxon>
        <taxon>Pseudomonadota</taxon>
        <taxon>Gammaproteobacteria</taxon>
        <taxon>Oceanospirillales</taxon>
        <taxon>Oceanospirillaceae</taxon>
        <taxon>Marinobacterium</taxon>
    </lineage>
</organism>
<feature type="domain" description="PpiC" evidence="9">
    <location>
        <begin position="1"/>
        <end position="90"/>
    </location>
</feature>
<evidence type="ECO:0000259" key="9">
    <source>
        <dbReference type="PROSITE" id="PS50198"/>
    </source>
</evidence>
<evidence type="ECO:0000313" key="10">
    <source>
        <dbReference type="EMBL" id="SEB15404.1"/>
    </source>
</evidence>
<dbReference type="RefSeq" id="WP_091828008.1">
    <property type="nucleotide sequence ID" value="NZ_FNRJ01000024.1"/>
</dbReference>
<dbReference type="EMBL" id="FNRJ01000024">
    <property type="protein sequence ID" value="SEB15404.1"/>
    <property type="molecule type" value="Genomic_DNA"/>
</dbReference>
<dbReference type="GO" id="GO:0005737">
    <property type="term" value="C:cytoplasm"/>
    <property type="evidence" value="ECO:0007669"/>
    <property type="project" value="UniProtKB-SubCell"/>
</dbReference>
<protein>
    <recommendedName>
        <fullName evidence="4">Peptidyl-prolyl cis-trans isomerase C</fullName>
    </recommendedName>
    <alternativeName>
        <fullName evidence="6">Parvulin</fullName>
    </alternativeName>
    <alternativeName>
        <fullName evidence="5">Rotamase C</fullName>
    </alternativeName>
</protein>
<name>A0A1H4H0X0_9GAMM</name>
<evidence type="ECO:0000256" key="7">
    <source>
        <dbReference type="ARBA" id="ARBA00046231"/>
    </source>
</evidence>
<dbReference type="PANTHER" id="PTHR43629">
    <property type="entry name" value="PEPTIDYL-PROLYL CIS-TRANS ISOMERASE"/>
    <property type="match status" value="1"/>
</dbReference>
<dbReference type="AlphaFoldDB" id="A0A1H4H0X0"/>
<evidence type="ECO:0000256" key="1">
    <source>
        <dbReference type="ARBA" id="ARBA00004496"/>
    </source>
</evidence>
<dbReference type="PANTHER" id="PTHR43629:SF2">
    <property type="entry name" value="RHODANESE-LIKE_PPIC DOMAIN-CONTAINING PROTEIN 12, CHLOROPLASTIC"/>
    <property type="match status" value="1"/>
</dbReference>
<gene>
    <name evidence="10" type="ORF">SAMN02745729_12428</name>
</gene>
<evidence type="ECO:0000256" key="8">
    <source>
        <dbReference type="PROSITE-ProRule" id="PRU00278"/>
    </source>
</evidence>
<keyword evidence="8 10" id="KW-0413">Isomerase</keyword>
<evidence type="ECO:0000256" key="3">
    <source>
        <dbReference type="ARBA" id="ARBA00022490"/>
    </source>
</evidence>
<comment type="subcellular location">
    <subcellularLocation>
        <location evidence="1">Cytoplasm</location>
    </subcellularLocation>
</comment>
<reference evidence="11" key="1">
    <citation type="submission" date="2016-10" db="EMBL/GenBank/DDBJ databases">
        <authorList>
            <person name="Varghese N."/>
            <person name="Submissions S."/>
        </authorList>
    </citation>
    <scope>NUCLEOTIDE SEQUENCE [LARGE SCALE GENOMIC DNA]</scope>
    <source>
        <strain evidence="11">DSM 11526</strain>
    </source>
</reference>